<sequence>MKNDELIEYSKTATIEDIKKIIAEKLTEAKYSSILCKNQKFKGFYRARKHQYFNGDSFKGEYSVFISENEFWNPPAKKIFWNGRCNRAGKSTFYASTQFETAIKEVRPEVGKFITVCTFEPRIVDEKLPSFKIKPIAIQHLKKIEGVHSCIENFEPSKQPKEFKEVDDFLDKLFTHKVTDDEHYYKITNAITECMLVKVMDDNGEPVSMNGMIYPSISDNLNGMNLILRPIDAHLHYDIKSIQTFYVESFIGDKFQLVHVRNGLLPKEKEFPDLKYDIEWTENIAKDKTLV</sequence>
<name>A0A1A9LJG5_9FLAO</name>
<evidence type="ECO:0000313" key="3">
    <source>
        <dbReference type="Proteomes" id="UP000077552"/>
    </source>
</evidence>
<organism evidence="2 3">
    <name type="scientific">Aequorivita soesokkakensis</name>
    <dbReference type="NCBI Taxonomy" id="1385699"/>
    <lineage>
        <taxon>Bacteria</taxon>
        <taxon>Pseudomonadati</taxon>
        <taxon>Bacteroidota</taxon>
        <taxon>Flavobacteriia</taxon>
        <taxon>Flavobacteriales</taxon>
        <taxon>Flavobacteriaceae</taxon>
        <taxon>Aequorivita</taxon>
    </lineage>
</organism>
<dbReference type="Proteomes" id="UP000077552">
    <property type="component" value="Unassembled WGS sequence"/>
</dbReference>
<feature type="domain" description="RES" evidence="1">
    <location>
        <begin position="77"/>
        <end position="234"/>
    </location>
</feature>
<dbReference type="AlphaFoldDB" id="A0A1A9LJG5"/>
<dbReference type="RefSeq" id="WP_068760625.1">
    <property type="nucleotide sequence ID" value="NZ_LXIE01000001.1"/>
</dbReference>
<comment type="caution">
    <text evidence="2">The sequence shown here is derived from an EMBL/GenBank/DDBJ whole genome shotgun (WGS) entry which is preliminary data.</text>
</comment>
<accession>A0A1A9LJG5</accession>
<gene>
    <name evidence="2" type="ORF">A7A78_01740</name>
</gene>
<dbReference type="EMBL" id="LXIE01000001">
    <property type="protein sequence ID" value="OAD92655.1"/>
    <property type="molecule type" value="Genomic_DNA"/>
</dbReference>
<reference evidence="2 3" key="1">
    <citation type="submission" date="2016-05" db="EMBL/GenBank/DDBJ databases">
        <title>Genome sequencing of Vitellibacter soesokkakensis RSSK-12.</title>
        <authorList>
            <person name="Thevarajoo S."/>
            <person name="Selvaratnam C."/>
            <person name="Goh K.M."/>
            <person name="Chan K.-G."/>
            <person name="Chong C.S."/>
        </authorList>
    </citation>
    <scope>NUCLEOTIDE SEQUENCE [LARGE SCALE GENOMIC DNA]</scope>
    <source>
        <strain evidence="2 3">RSSK-12</strain>
    </source>
</reference>
<dbReference type="STRING" id="1385699.A7A78_01740"/>
<protein>
    <recommendedName>
        <fullName evidence="1">RES domain-containing protein</fullName>
    </recommendedName>
</protein>
<evidence type="ECO:0000259" key="1">
    <source>
        <dbReference type="Pfam" id="PF08808"/>
    </source>
</evidence>
<dbReference type="OrthoDB" id="761857at2"/>
<evidence type="ECO:0000313" key="2">
    <source>
        <dbReference type="EMBL" id="OAD92655.1"/>
    </source>
</evidence>
<keyword evidence="3" id="KW-1185">Reference proteome</keyword>
<dbReference type="Pfam" id="PF08808">
    <property type="entry name" value="RES"/>
    <property type="match status" value="1"/>
</dbReference>
<proteinExistence type="predicted"/>
<dbReference type="InterPro" id="IPR014914">
    <property type="entry name" value="RES_dom"/>
</dbReference>